<accession>A0A6J7K4P6</accession>
<keyword evidence="6 8" id="KW-1133">Transmembrane helix</keyword>
<evidence type="ECO:0000256" key="5">
    <source>
        <dbReference type="ARBA" id="ARBA00022692"/>
    </source>
</evidence>
<feature type="transmembrane region" description="Helical" evidence="8">
    <location>
        <begin position="132"/>
        <end position="154"/>
    </location>
</feature>
<evidence type="ECO:0000256" key="3">
    <source>
        <dbReference type="ARBA" id="ARBA00022475"/>
    </source>
</evidence>
<keyword evidence="7 8" id="KW-0472">Membrane</keyword>
<reference evidence="10" key="1">
    <citation type="submission" date="2020-05" db="EMBL/GenBank/DDBJ databases">
        <authorList>
            <person name="Chiriac C."/>
            <person name="Salcher M."/>
            <person name="Ghai R."/>
            <person name="Kavagutti S V."/>
        </authorList>
    </citation>
    <scope>NUCLEOTIDE SEQUENCE</scope>
</reference>
<dbReference type="EMBL" id="CAFBNO010000009">
    <property type="protein sequence ID" value="CAB4950535.1"/>
    <property type="molecule type" value="Genomic_DNA"/>
</dbReference>
<gene>
    <name evidence="10" type="ORF">UFOPK3837_00398</name>
</gene>
<evidence type="ECO:0000256" key="1">
    <source>
        <dbReference type="ARBA" id="ARBA00004429"/>
    </source>
</evidence>
<feature type="transmembrane region" description="Helical" evidence="8">
    <location>
        <begin position="195"/>
        <end position="217"/>
    </location>
</feature>
<organism evidence="10">
    <name type="scientific">freshwater metagenome</name>
    <dbReference type="NCBI Taxonomy" id="449393"/>
    <lineage>
        <taxon>unclassified sequences</taxon>
        <taxon>metagenomes</taxon>
        <taxon>ecological metagenomes</taxon>
    </lineage>
</organism>
<dbReference type="InterPro" id="IPR013525">
    <property type="entry name" value="ABC2_TM"/>
</dbReference>
<keyword evidence="4" id="KW-0997">Cell inner membrane</keyword>
<feature type="transmembrane region" description="Helical" evidence="8">
    <location>
        <begin position="55"/>
        <end position="76"/>
    </location>
</feature>
<evidence type="ECO:0000256" key="2">
    <source>
        <dbReference type="ARBA" id="ARBA00022448"/>
    </source>
</evidence>
<dbReference type="GO" id="GO:0140359">
    <property type="term" value="F:ABC-type transporter activity"/>
    <property type="evidence" value="ECO:0007669"/>
    <property type="project" value="InterPro"/>
</dbReference>
<name>A0A6J7K4P6_9ZZZZ</name>
<evidence type="ECO:0000256" key="7">
    <source>
        <dbReference type="ARBA" id="ARBA00023136"/>
    </source>
</evidence>
<dbReference type="Pfam" id="PF01061">
    <property type="entry name" value="ABC2_membrane"/>
    <property type="match status" value="1"/>
</dbReference>
<feature type="transmembrane region" description="Helical" evidence="8">
    <location>
        <begin position="253"/>
        <end position="275"/>
    </location>
</feature>
<evidence type="ECO:0000256" key="4">
    <source>
        <dbReference type="ARBA" id="ARBA00022519"/>
    </source>
</evidence>
<protein>
    <submittedName>
        <fullName evidence="10">Unannotated protein</fullName>
    </submittedName>
</protein>
<feature type="domain" description="ABC transmembrane type-2" evidence="9">
    <location>
        <begin position="52"/>
        <end position="275"/>
    </location>
</feature>
<comment type="subcellular location">
    <subcellularLocation>
        <location evidence="1">Cell inner membrane</location>
        <topology evidence="1">Multi-pass membrane protein</topology>
    </subcellularLocation>
</comment>
<evidence type="ECO:0000259" key="9">
    <source>
        <dbReference type="PROSITE" id="PS51012"/>
    </source>
</evidence>
<keyword evidence="3" id="KW-1003">Cell membrane</keyword>
<sequence length="283" mass="31947">MDIEKFAAENGLKRVGARPSFLAYLKESWAKREFAVALATFTNASQNAQNRLGRWWLILTPALQGGMYGIIFGFIMGTANRPQHFIEYLFCGVFLFSFMQQSFTSGATSITGNAGLVKSLSFPRVLLPFSAAIQQFINLIPQIGLLLVTLLLFGNPITWQWLLFITAICLMLLFGIGSAMFAARLTVQFADLNQLLPFVFRLIFYSSGIFYSVENILSKYPIAYEIMKFNPYSSFLTLARGLLIRDYSVTATTWWLCAGWAVFLPLVSVVLFWAVEERHGRED</sequence>
<dbReference type="GO" id="GO:0015920">
    <property type="term" value="P:lipopolysaccharide transport"/>
    <property type="evidence" value="ECO:0007669"/>
    <property type="project" value="TreeGrafter"/>
</dbReference>
<proteinExistence type="predicted"/>
<dbReference type="InterPro" id="IPR047817">
    <property type="entry name" value="ABC2_TM_bact-type"/>
</dbReference>
<keyword evidence="2" id="KW-0813">Transport</keyword>
<dbReference type="AlphaFoldDB" id="A0A6J7K4P6"/>
<evidence type="ECO:0000313" key="10">
    <source>
        <dbReference type="EMBL" id="CAB4950535.1"/>
    </source>
</evidence>
<dbReference type="PANTHER" id="PTHR30413">
    <property type="entry name" value="INNER MEMBRANE TRANSPORT PERMEASE"/>
    <property type="match status" value="1"/>
</dbReference>
<evidence type="ECO:0000256" key="6">
    <source>
        <dbReference type="ARBA" id="ARBA00022989"/>
    </source>
</evidence>
<dbReference type="PROSITE" id="PS51012">
    <property type="entry name" value="ABC_TM2"/>
    <property type="match status" value="1"/>
</dbReference>
<dbReference type="GO" id="GO:0005886">
    <property type="term" value="C:plasma membrane"/>
    <property type="evidence" value="ECO:0007669"/>
    <property type="project" value="UniProtKB-SubCell"/>
</dbReference>
<feature type="transmembrane region" description="Helical" evidence="8">
    <location>
        <begin position="161"/>
        <end position="183"/>
    </location>
</feature>
<evidence type="ECO:0000256" key="8">
    <source>
        <dbReference type="SAM" id="Phobius"/>
    </source>
</evidence>
<dbReference type="PANTHER" id="PTHR30413:SF8">
    <property type="entry name" value="TRANSPORT PERMEASE PROTEIN"/>
    <property type="match status" value="1"/>
</dbReference>
<keyword evidence="5 8" id="KW-0812">Transmembrane</keyword>